<evidence type="ECO:0000256" key="2">
    <source>
        <dbReference type="RuleBase" id="RU368069"/>
    </source>
</evidence>
<protein>
    <recommendedName>
        <fullName evidence="2">Nitrogen permease regulator 3</fullName>
    </recommendedName>
    <alternativeName>
        <fullName evidence="2">Required for meiotic nuclear division protein 11</fullName>
    </alternativeName>
</protein>
<comment type="function">
    <text evidence="2">Mediates inactivation of the TORC1 complex in response to amino acid starvation. Required for meiotic nuclear division.</text>
</comment>
<dbReference type="Proteomes" id="UP001385951">
    <property type="component" value="Unassembled WGS sequence"/>
</dbReference>
<dbReference type="GO" id="GO:0051321">
    <property type="term" value="P:meiotic cell cycle"/>
    <property type="evidence" value="ECO:0007669"/>
    <property type="project" value="UniProtKB-UniRule"/>
</dbReference>
<comment type="caution">
    <text evidence="6">The sequence shown here is derived from an EMBL/GenBank/DDBJ whole genome shotgun (WGS) entry which is preliminary data.</text>
</comment>
<evidence type="ECO:0000256" key="4">
    <source>
        <dbReference type="SAM" id="SignalP"/>
    </source>
</evidence>
<dbReference type="GO" id="GO:0005774">
    <property type="term" value="C:vacuolar membrane"/>
    <property type="evidence" value="ECO:0007669"/>
    <property type="project" value="UniProtKB-SubCell"/>
</dbReference>
<proteinExistence type="inferred from homology"/>
<feature type="compositionally biased region" description="Basic and acidic residues" evidence="3">
    <location>
        <begin position="211"/>
        <end position="220"/>
    </location>
</feature>
<feature type="region of interest" description="Disordered" evidence="3">
    <location>
        <begin position="182"/>
        <end position="220"/>
    </location>
</feature>
<organism evidence="6 7">
    <name type="scientific">Cerrena zonata</name>
    <dbReference type="NCBI Taxonomy" id="2478898"/>
    <lineage>
        <taxon>Eukaryota</taxon>
        <taxon>Fungi</taxon>
        <taxon>Dikarya</taxon>
        <taxon>Basidiomycota</taxon>
        <taxon>Agaricomycotina</taxon>
        <taxon>Agaricomycetes</taxon>
        <taxon>Polyporales</taxon>
        <taxon>Cerrenaceae</taxon>
        <taxon>Cerrena</taxon>
    </lineage>
</organism>
<dbReference type="EMBL" id="JASBNA010000006">
    <property type="protein sequence ID" value="KAK7690555.1"/>
    <property type="molecule type" value="Genomic_DNA"/>
</dbReference>
<sequence>MSETLLAIFLVTSSAKGSDLVYRWPPLPEIRPRLARPRPKDDVEGTHTDNPWRAANMTEDSSGPLIPHTEPNSEDEDDYFWRKPNKRRDRSLSFSHSRSHPTSRRPSPAKETNETFSLDQVEEQALMEEYNEVLGFSSEFLASLLCPQQGMCHQKFELIVDDLAFIGHPVCDDGHGKWRFKQEKTKSIPRGRGTKKGESPRIEDNSLTPEKASRDKQHDTEEGWLQTFHITFVIDLPDPSSYDSGNISQYFDVLYDQIAFPLAAVLYQEQVLHNFVEAECAEISSLEGDFISRGKSFDEFMLEATKRSSLALAMKTLYEAIKDNQIARLTIHDFAFELQLPPHLDELLHYDDDAELNHSDYGDDEDESGDNPKWGPEMSFKWHLPALTPWKALLRLDDGDQGFETYLNGRNTQLSSEDRELAGKLLSFLSYASIHLCFADMASVLDWDLETQIYPTVRWLVHHRRAKVIDTVHPGLKTLFTIVPKLPAPLSQLSEEFATVFGRTSVPPLPKLLSLISTNNNDQPANHFYANVVKSKDLIPLYHDVITWLLKHDLLVSLHLYIRLFVSLDLKLAFNKRRMKDMQDKKKLGYYAFPESSPQEHDGVIDASPVNNWLSMSPKTARKQTHQLSRPSSIHSPDDDSHAGKQEQAEDIPEDRFVDVSDDEQPEPETVLFNEFDKTQGDLRPQLIVDPGRATALENGFLGEMSEGKDPHIVKLFQKINRYFNGKCTDDEILYRADISRKQLREVLHHYEDHVQTYLHPVCN</sequence>
<gene>
    <name evidence="6" type="ORF">QCA50_005653</name>
</gene>
<comment type="similarity">
    <text evidence="1 2">Belongs to the NPR3 family.</text>
</comment>
<dbReference type="InterPro" id="IPR056603">
    <property type="entry name" value="HTH_NPRL3"/>
</dbReference>
<name>A0AAW0GB19_9APHY</name>
<feature type="region of interest" description="Disordered" evidence="3">
    <location>
        <begin position="618"/>
        <end position="654"/>
    </location>
</feature>
<dbReference type="PANTHER" id="PTHR13153:SF5">
    <property type="entry name" value="GATOR COMPLEX PROTEIN NPRL3"/>
    <property type="match status" value="1"/>
</dbReference>
<dbReference type="GO" id="GO:0034198">
    <property type="term" value="P:cellular response to amino acid starvation"/>
    <property type="evidence" value="ECO:0007669"/>
    <property type="project" value="TreeGrafter"/>
</dbReference>
<evidence type="ECO:0000259" key="5">
    <source>
        <dbReference type="Pfam" id="PF24064"/>
    </source>
</evidence>
<feature type="compositionally biased region" description="Basic and acidic residues" evidence="3">
    <location>
        <begin position="195"/>
        <end position="204"/>
    </location>
</feature>
<dbReference type="GO" id="GO:0038202">
    <property type="term" value="P:TORC1 signaling"/>
    <property type="evidence" value="ECO:0007669"/>
    <property type="project" value="TreeGrafter"/>
</dbReference>
<dbReference type="InterPro" id="IPR005365">
    <property type="entry name" value="Npr3"/>
</dbReference>
<dbReference type="AlphaFoldDB" id="A0AAW0GB19"/>
<feature type="signal peptide" evidence="4">
    <location>
        <begin position="1"/>
        <end position="17"/>
    </location>
</feature>
<keyword evidence="7" id="KW-1185">Reference proteome</keyword>
<evidence type="ECO:0000313" key="6">
    <source>
        <dbReference type="EMBL" id="KAK7690555.1"/>
    </source>
</evidence>
<dbReference type="GO" id="GO:1990130">
    <property type="term" value="C:GATOR1 complex"/>
    <property type="evidence" value="ECO:0007669"/>
    <property type="project" value="TreeGrafter"/>
</dbReference>
<accession>A0AAW0GB19</accession>
<feature type="domain" description="GATOR1 complex protein NPRL3 C-terminal HTH" evidence="5">
    <location>
        <begin position="695"/>
        <end position="755"/>
    </location>
</feature>
<feature type="chain" id="PRO_5043653945" description="Nitrogen permease regulator 3" evidence="4">
    <location>
        <begin position="18"/>
        <end position="764"/>
    </location>
</feature>
<dbReference type="GO" id="GO:1904262">
    <property type="term" value="P:negative regulation of TORC1 signaling"/>
    <property type="evidence" value="ECO:0007669"/>
    <property type="project" value="TreeGrafter"/>
</dbReference>
<dbReference type="Pfam" id="PF03666">
    <property type="entry name" value="NPR3"/>
    <property type="match status" value="1"/>
</dbReference>
<feature type="region of interest" description="Disordered" evidence="3">
    <location>
        <begin position="30"/>
        <end position="115"/>
    </location>
</feature>
<feature type="compositionally biased region" description="Basic and acidic residues" evidence="3">
    <location>
        <begin position="636"/>
        <end position="654"/>
    </location>
</feature>
<evidence type="ECO:0000256" key="3">
    <source>
        <dbReference type="SAM" id="MobiDB-lite"/>
    </source>
</evidence>
<reference evidence="6 7" key="1">
    <citation type="submission" date="2022-09" db="EMBL/GenBank/DDBJ databases">
        <authorList>
            <person name="Palmer J.M."/>
        </authorList>
    </citation>
    <scope>NUCLEOTIDE SEQUENCE [LARGE SCALE GENOMIC DNA]</scope>
    <source>
        <strain evidence="6 7">DSM 7382</strain>
    </source>
</reference>
<evidence type="ECO:0000256" key="1">
    <source>
        <dbReference type="ARBA" id="ARBA00010546"/>
    </source>
</evidence>
<dbReference type="GO" id="GO:0010508">
    <property type="term" value="P:positive regulation of autophagy"/>
    <property type="evidence" value="ECO:0007669"/>
    <property type="project" value="TreeGrafter"/>
</dbReference>
<dbReference type="PANTHER" id="PTHR13153">
    <property type="entry name" value="CGTHBA PROTEIN -14 GENE PROTEIN"/>
    <property type="match status" value="1"/>
</dbReference>
<keyword evidence="2 4" id="KW-0732">Signal</keyword>
<keyword evidence="2" id="KW-0469">Meiosis</keyword>
<comment type="subcellular location">
    <subcellularLocation>
        <location evidence="2">Vacuole membrane</location>
        <topology evidence="2">Peripheral membrane protein</topology>
    </subcellularLocation>
</comment>
<feature type="compositionally biased region" description="Basic and acidic residues" evidence="3">
    <location>
        <begin position="38"/>
        <end position="47"/>
    </location>
</feature>
<evidence type="ECO:0000313" key="7">
    <source>
        <dbReference type="Proteomes" id="UP001385951"/>
    </source>
</evidence>
<dbReference type="Pfam" id="PF24064">
    <property type="entry name" value="HTH_NPRL3"/>
    <property type="match status" value="1"/>
</dbReference>